<dbReference type="InterPro" id="IPR013098">
    <property type="entry name" value="Ig_I-set"/>
</dbReference>
<proteinExistence type="predicted"/>
<dbReference type="GO" id="GO:0016020">
    <property type="term" value="C:membrane"/>
    <property type="evidence" value="ECO:0007669"/>
    <property type="project" value="UniProtKB-SubCell"/>
</dbReference>
<protein>
    <recommendedName>
        <fullName evidence="10">Ig-like domain-containing protein</fullName>
    </recommendedName>
</protein>
<evidence type="ECO:0000256" key="5">
    <source>
        <dbReference type="ARBA" id="ARBA00022889"/>
    </source>
</evidence>
<evidence type="ECO:0000256" key="4">
    <source>
        <dbReference type="ARBA" id="ARBA00022737"/>
    </source>
</evidence>
<dbReference type="GO" id="GO:0007155">
    <property type="term" value="P:cell adhesion"/>
    <property type="evidence" value="ECO:0007669"/>
    <property type="project" value="UniProtKB-KW"/>
</dbReference>
<evidence type="ECO:0000256" key="3">
    <source>
        <dbReference type="ARBA" id="ARBA00022729"/>
    </source>
</evidence>
<dbReference type="PROSITE" id="PS50835">
    <property type="entry name" value="IG_LIKE"/>
    <property type="match status" value="1"/>
</dbReference>
<dbReference type="Gene3D" id="2.60.40.10">
    <property type="entry name" value="Immunoglobulins"/>
    <property type="match status" value="1"/>
</dbReference>
<dbReference type="InterPro" id="IPR051170">
    <property type="entry name" value="Neural/epithelial_adhesion"/>
</dbReference>
<gene>
    <name evidence="11" type="ORF">ONB1V03_LOCUS19625</name>
</gene>
<keyword evidence="8" id="KW-1015">Disulfide bond</keyword>
<evidence type="ECO:0000256" key="6">
    <source>
        <dbReference type="ARBA" id="ARBA00022989"/>
    </source>
</evidence>
<evidence type="ECO:0000256" key="2">
    <source>
        <dbReference type="ARBA" id="ARBA00022692"/>
    </source>
</evidence>
<dbReference type="EMBL" id="CAJPVJ010030676">
    <property type="protein sequence ID" value="CAG2180202.1"/>
    <property type="molecule type" value="Genomic_DNA"/>
</dbReference>
<keyword evidence="2" id="KW-0812">Transmembrane</keyword>
<dbReference type="EMBL" id="OC945501">
    <property type="protein sequence ID" value="CAD7663065.1"/>
    <property type="molecule type" value="Genomic_DNA"/>
</dbReference>
<dbReference type="SMART" id="SM00408">
    <property type="entry name" value="IGc2"/>
    <property type="match status" value="1"/>
</dbReference>
<name>A0A7R9MMI5_9ACAR</name>
<dbReference type="InterPro" id="IPR013783">
    <property type="entry name" value="Ig-like_fold"/>
</dbReference>
<organism evidence="11">
    <name type="scientific">Oppiella nova</name>
    <dbReference type="NCBI Taxonomy" id="334625"/>
    <lineage>
        <taxon>Eukaryota</taxon>
        <taxon>Metazoa</taxon>
        <taxon>Ecdysozoa</taxon>
        <taxon>Arthropoda</taxon>
        <taxon>Chelicerata</taxon>
        <taxon>Arachnida</taxon>
        <taxon>Acari</taxon>
        <taxon>Acariformes</taxon>
        <taxon>Sarcoptiformes</taxon>
        <taxon>Oribatida</taxon>
        <taxon>Brachypylina</taxon>
        <taxon>Oppioidea</taxon>
        <taxon>Oppiidae</taxon>
        <taxon>Oppiella</taxon>
    </lineage>
</organism>
<keyword evidence="4" id="KW-0677">Repeat</keyword>
<keyword evidence="6" id="KW-1133">Transmembrane helix</keyword>
<dbReference type="Proteomes" id="UP000728032">
    <property type="component" value="Unassembled WGS sequence"/>
</dbReference>
<evidence type="ECO:0000256" key="8">
    <source>
        <dbReference type="ARBA" id="ARBA00023157"/>
    </source>
</evidence>
<dbReference type="InterPro" id="IPR007110">
    <property type="entry name" value="Ig-like_dom"/>
</dbReference>
<keyword evidence="9" id="KW-0393">Immunoglobulin domain</keyword>
<sequence>GYFLKIEKNLINMTKETNDNIRMNCEFRGHPLPTIRWLKNEAPVEQERPKIHIKQKILTSGRIRSRLIINQIDTHDQGYYKCEASNAAATLDSTGILLVRAGHIHPAGAPIPLPDYAPLYPNVDFPGLGGR</sequence>
<dbReference type="PANTHER" id="PTHR12231:SF253">
    <property type="entry name" value="DPR-INTERACTING PROTEIN ETA, ISOFORM B-RELATED"/>
    <property type="match status" value="1"/>
</dbReference>
<dbReference type="InterPro" id="IPR036179">
    <property type="entry name" value="Ig-like_dom_sf"/>
</dbReference>
<evidence type="ECO:0000256" key="1">
    <source>
        <dbReference type="ARBA" id="ARBA00004167"/>
    </source>
</evidence>
<keyword evidence="5" id="KW-0130">Cell adhesion</keyword>
<keyword evidence="7" id="KW-0472">Membrane</keyword>
<feature type="non-terminal residue" evidence="11">
    <location>
        <position position="1"/>
    </location>
</feature>
<keyword evidence="3" id="KW-0732">Signal</keyword>
<evidence type="ECO:0000256" key="9">
    <source>
        <dbReference type="ARBA" id="ARBA00023319"/>
    </source>
</evidence>
<evidence type="ECO:0000313" key="12">
    <source>
        <dbReference type="Proteomes" id="UP000728032"/>
    </source>
</evidence>
<dbReference type="SMART" id="SM00409">
    <property type="entry name" value="IG"/>
    <property type="match status" value="1"/>
</dbReference>
<evidence type="ECO:0000256" key="7">
    <source>
        <dbReference type="ARBA" id="ARBA00023136"/>
    </source>
</evidence>
<dbReference type="Pfam" id="PF07679">
    <property type="entry name" value="I-set"/>
    <property type="match status" value="1"/>
</dbReference>
<dbReference type="OrthoDB" id="6133584at2759"/>
<feature type="domain" description="Ig-like" evidence="10">
    <location>
        <begin position="18"/>
        <end position="92"/>
    </location>
</feature>
<dbReference type="InterPro" id="IPR003598">
    <property type="entry name" value="Ig_sub2"/>
</dbReference>
<dbReference type="FunFam" id="2.60.40.10:FF:000017">
    <property type="entry name" value="Down syndrome cell adhesion molecule b"/>
    <property type="match status" value="1"/>
</dbReference>
<evidence type="ECO:0000259" key="10">
    <source>
        <dbReference type="PROSITE" id="PS50835"/>
    </source>
</evidence>
<accession>A0A7R9MMI5</accession>
<dbReference type="SUPFAM" id="SSF48726">
    <property type="entry name" value="Immunoglobulin"/>
    <property type="match status" value="1"/>
</dbReference>
<dbReference type="InterPro" id="IPR003599">
    <property type="entry name" value="Ig_sub"/>
</dbReference>
<comment type="subcellular location">
    <subcellularLocation>
        <location evidence="1">Membrane</location>
        <topology evidence="1">Single-pass membrane protein</topology>
    </subcellularLocation>
</comment>
<evidence type="ECO:0000313" key="11">
    <source>
        <dbReference type="EMBL" id="CAD7663065.1"/>
    </source>
</evidence>
<keyword evidence="12" id="KW-1185">Reference proteome</keyword>
<dbReference type="AlphaFoldDB" id="A0A7R9MMI5"/>
<reference evidence="11" key="1">
    <citation type="submission" date="2020-11" db="EMBL/GenBank/DDBJ databases">
        <authorList>
            <person name="Tran Van P."/>
        </authorList>
    </citation>
    <scope>NUCLEOTIDE SEQUENCE</scope>
</reference>
<dbReference type="PANTHER" id="PTHR12231">
    <property type="entry name" value="CTX-RELATED TYPE I TRANSMEMBRANE PROTEIN"/>
    <property type="match status" value="1"/>
</dbReference>